<reference evidence="5 6" key="1">
    <citation type="submission" date="2024-05" db="EMBL/GenBank/DDBJ databases">
        <title>Culex pipiens pipiens assembly and annotation.</title>
        <authorList>
            <person name="Alout H."/>
            <person name="Durand T."/>
        </authorList>
    </citation>
    <scope>NUCLEOTIDE SEQUENCE [LARGE SCALE GENOMIC DNA]</scope>
    <source>
        <strain evidence="5">HA-2024</strain>
        <tissue evidence="5">Whole body</tissue>
    </source>
</reference>
<comment type="caution">
    <text evidence="5">The sequence shown here is derived from an EMBL/GenBank/DDBJ whole genome shotgun (WGS) entry which is preliminary data.</text>
</comment>
<dbReference type="SUPFAM" id="SSF52087">
    <property type="entry name" value="CRAL/TRIO domain"/>
    <property type="match status" value="1"/>
</dbReference>
<dbReference type="InterPro" id="IPR008962">
    <property type="entry name" value="PapD-like_sf"/>
</dbReference>
<dbReference type="PROSITE" id="PS50191">
    <property type="entry name" value="CRAL_TRIO"/>
    <property type="match status" value="1"/>
</dbReference>
<dbReference type="InterPro" id="IPR000535">
    <property type="entry name" value="MSP_dom"/>
</dbReference>
<evidence type="ECO:0000259" key="4">
    <source>
        <dbReference type="PROSITE" id="PS50202"/>
    </source>
</evidence>
<dbReference type="InterPro" id="IPR013783">
    <property type="entry name" value="Ig-like_fold"/>
</dbReference>
<evidence type="ECO:0000256" key="1">
    <source>
        <dbReference type="SAM" id="MobiDB-lite"/>
    </source>
</evidence>
<evidence type="ECO:0000313" key="6">
    <source>
        <dbReference type="Proteomes" id="UP001562425"/>
    </source>
</evidence>
<dbReference type="Proteomes" id="UP001562425">
    <property type="component" value="Unassembled WGS sequence"/>
</dbReference>
<dbReference type="PANTHER" id="PTHR46384">
    <property type="entry name" value="MOTILE SPERM DOMAIN-CONTAINING PROTEIN 2"/>
    <property type="match status" value="1"/>
</dbReference>
<dbReference type="Pfam" id="PF00635">
    <property type="entry name" value="Motile_Sperm"/>
    <property type="match status" value="1"/>
</dbReference>
<dbReference type="InterPro" id="IPR001251">
    <property type="entry name" value="CRAL-TRIO_dom"/>
</dbReference>
<dbReference type="PROSITE" id="PS50202">
    <property type="entry name" value="MSP"/>
    <property type="match status" value="1"/>
</dbReference>
<evidence type="ECO:0008006" key="7">
    <source>
        <dbReference type="Google" id="ProtNLM"/>
    </source>
</evidence>
<name>A0ABD1DGY5_CULPP</name>
<evidence type="ECO:0000313" key="5">
    <source>
        <dbReference type="EMBL" id="KAL1398807.1"/>
    </source>
</evidence>
<sequence>MTLPDVLNPSPEVVEQLRESFRQKMKTDELKIPPGGFHPHDLNKIFANDVWLTKFLENNDLDMKASLQQVWDTCKWRKTQNINEISEENIRMDYVKEGIMFPRGKDLDGKTLFIYRASLYTRGSKSLDEMKRMFLYWLERIIRESNDDYITIVFELSDAGLSNVDMEYTKYIIGTLKNYYPYSLNYILVFDLPWILNATFQIIKRLLPAKAVDRLKNINGKSIRDYVDEDNMLAAWGGKDDYEFTFVPEVRGTPEPALTNNNSINHNNNSSNINGFKKKRISTTRWRQFHQIVSWELRHNGKENLSLDGTKPRPHVHFEKLSPKDSPMNESINSNFENGDGEMLRIIPQNVIAFTKSGTELVGNVEIINIDTKPVTYKIKTTAPDKFRVRPSTGVLAPSASATVNVVLQQGQTINTLSREKFLVMCMGLGKEMSTNSHDVAELWKNTAANSGHIEQHRLKCAIPANLDLDLGFSKGGMPLYGSAGGGPGGDMNISGAGGFGAVGGDKQFQHFQQTIAQLGDANHRLESQLKFQQTLQWITLALFVVLSIAIVYILKAEIKNSVATHY</sequence>
<dbReference type="InterPro" id="IPR036865">
    <property type="entry name" value="CRAL-TRIO_dom_sf"/>
</dbReference>
<evidence type="ECO:0000256" key="2">
    <source>
        <dbReference type="SAM" id="Phobius"/>
    </source>
</evidence>
<feature type="region of interest" description="Disordered" evidence="1">
    <location>
        <begin position="255"/>
        <end position="275"/>
    </location>
</feature>
<feature type="region of interest" description="Disordered" evidence="1">
    <location>
        <begin position="305"/>
        <end position="330"/>
    </location>
</feature>
<feature type="transmembrane region" description="Helical" evidence="2">
    <location>
        <begin position="535"/>
        <end position="555"/>
    </location>
</feature>
<dbReference type="Gene3D" id="2.60.40.10">
    <property type="entry name" value="Immunoglobulins"/>
    <property type="match status" value="1"/>
</dbReference>
<dbReference type="SUPFAM" id="SSF49354">
    <property type="entry name" value="PapD-like"/>
    <property type="match status" value="1"/>
</dbReference>
<dbReference type="EMBL" id="JBEHCU010005762">
    <property type="protein sequence ID" value="KAL1398807.1"/>
    <property type="molecule type" value="Genomic_DNA"/>
</dbReference>
<organism evidence="5 6">
    <name type="scientific">Culex pipiens pipiens</name>
    <name type="common">Northern house mosquito</name>
    <dbReference type="NCBI Taxonomy" id="38569"/>
    <lineage>
        <taxon>Eukaryota</taxon>
        <taxon>Metazoa</taxon>
        <taxon>Ecdysozoa</taxon>
        <taxon>Arthropoda</taxon>
        <taxon>Hexapoda</taxon>
        <taxon>Insecta</taxon>
        <taxon>Pterygota</taxon>
        <taxon>Neoptera</taxon>
        <taxon>Endopterygota</taxon>
        <taxon>Diptera</taxon>
        <taxon>Nematocera</taxon>
        <taxon>Culicoidea</taxon>
        <taxon>Culicidae</taxon>
        <taxon>Culicinae</taxon>
        <taxon>Culicini</taxon>
        <taxon>Culex</taxon>
        <taxon>Culex</taxon>
    </lineage>
</organism>
<dbReference type="SUPFAM" id="SSF46938">
    <property type="entry name" value="CRAL/TRIO N-terminal domain"/>
    <property type="match status" value="1"/>
</dbReference>
<dbReference type="AlphaFoldDB" id="A0ABD1DGY5"/>
<keyword evidence="2" id="KW-0812">Transmembrane</keyword>
<dbReference type="PANTHER" id="PTHR46384:SF1">
    <property type="entry name" value="MOTILE SPERM DOMAIN-CONTAINING PROTEIN 2"/>
    <property type="match status" value="1"/>
</dbReference>
<dbReference type="Pfam" id="PF00650">
    <property type="entry name" value="CRAL_TRIO"/>
    <property type="match status" value="1"/>
</dbReference>
<protein>
    <recommendedName>
        <fullName evidence="7">Major sperm protein</fullName>
    </recommendedName>
</protein>
<dbReference type="Gene3D" id="3.40.525.10">
    <property type="entry name" value="CRAL-TRIO lipid binding domain"/>
    <property type="match status" value="1"/>
</dbReference>
<keyword evidence="6" id="KW-1185">Reference proteome</keyword>
<keyword evidence="2" id="KW-0472">Membrane</keyword>
<feature type="domain" description="MSP" evidence="4">
    <location>
        <begin position="343"/>
        <end position="462"/>
    </location>
</feature>
<dbReference type="CDD" id="cd00170">
    <property type="entry name" value="SEC14"/>
    <property type="match status" value="1"/>
</dbReference>
<dbReference type="InterPro" id="IPR053012">
    <property type="entry name" value="ER-organelle_contact"/>
</dbReference>
<feature type="domain" description="CRAL-TRIO" evidence="3">
    <location>
        <begin position="87"/>
        <end position="244"/>
    </location>
</feature>
<evidence type="ECO:0000259" key="3">
    <source>
        <dbReference type="PROSITE" id="PS50191"/>
    </source>
</evidence>
<gene>
    <name evidence="5" type="ORF">pipiens_008668</name>
</gene>
<feature type="compositionally biased region" description="Low complexity" evidence="1">
    <location>
        <begin position="260"/>
        <end position="274"/>
    </location>
</feature>
<proteinExistence type="predicted"/>
<keyword evidence="2" id="KW-1133">Transmembrane helix</keyword>
<accession>A0ABD1DGY5</accession>
<dbReference type="InterPro" id="IPR036273">
    <property type="entry name" value="CRAL/TRIO_N_dom_sf"/>
</dbReference>
<dbReference type="SMART" id="SM00516">
    <property type="entry name" value="SEC14"/>
    <property type="match status" value="1"/>
</dbReference>